<sequence length="101" mass="11187">MGAPVWEHGRTHDTRVNNENVPKQGKPGNGIEGRKELLLNNLSSTKTSHVKNKIHEELDSGKPSMRLLNVTPELTAIPGFMAKLTRIHARGFLNLIAIDEV</sequence>
<feature type="compositionally biased region" description="Basic and acidic residues" evidence="1">
    <location>
        <begin position="7"/>
        <end position="16"/>
    </location>
</feature>
<evidence type="ECO:0000313" key="2">
    <source>
        <dbReference type="EMBL" id="KAF2320941.1"/>
    </source>
</evidence>
<dbReference type="Gene3D" id="3.40.50.300">
    <property type="entry name" value="P-loop containing nucleotide triphosphate hydrolases"/>
    <property type="match status" value="1"/>
</dbReference>
<dbReference type="EMBL" id="JAAGAX010000003">
    <property type="protein sequence ID" value="KAF2320941.1"/>
    <property type="molecule type" value="Genomic_DNA"/>
</dbReference>
<accession>A0A6A6N486</accession>
<evidence type="ECO:0000313" key="3">
    <source>
        <dbReference type="Proteomes" id="UP000467840"/>
    </source>
</evidence>
<dbReference type="Proteomes" id="UP000467840">
    <property type="component" value="Chromosome 10"/>
</dbReference>
<dbReference type="InterPro" id="IPR027417">
    <property type="entry name" value="P-loop_NTPase"/>
</dbReference>
<reference evidence="2 3" key="1">
    <citation type="journal article" date="2020" name="Mol. Plant">
        <title>The Chromosome-Based Rubber Tree Genome Provides New Insights into Spurge Genome Evolution and Rubber Biosynthesis.</title>
        <authorList>
            <person name="Liu J."/>
            <person name="Shi C."/>
            <person name="Shi C.C."/>
            <person name="Li W."/>
            <person name="Zhang Q.J."/>
            <person name="Zhang Y."/>
            <person name="Li K."/>
            <person name="Lu H.F."/>
            <person name="Shi C."/>
            <person name="Zhu S.T."/>
            <person name="Xiao Z.Y."/>
            <person name="Nan H."/>
            <person name="Yue Y."/>
            <person name="Zhu X.G."/>
            <person name="Wu Y."/>
            <person name="Hong X.N."/>
            <person name="Fan G.Y."/>
            <person name="Tong Y."/>
            <person name="Zhang D."/>
            <person name="Mao C.L."/>
            <person name="Liu Y.L."/>
            <person name="Hao S.J."/>
            <person name="Liu W.Q."/>
            <person name="Lv M.Q."/>
            <person name="Zhang H.B."/>
            <person name="Liu Y."/>
            <person name="Hu-Tang G.R."/>
            <person name="Wang J.P."/>
            <person name="Wang J.H."/>
            <person name="Sun Y.H."/>
            <person name="Ni S.B."/>
            <person name="Chen W.B."/>
            <person name="Zhang X.C."/>
            <person name="Jiao Y.N."/>
            <person name="Eichler E.E."/>
            <person name="Li G.H."/>
            <person name="Liu X."/>
            <person name="Gao L.Z."/>
        </authorList>
    </citation>
    <scope>NUCLEOTIDE SEQUENCE [LARGE SCALE GENOMIC DNA]</scope>
    <source>
        <strain evidence="3">cv. GT1</strain>
        <tissue evidence="2">Leaf</tissue>
    </source>
</reference>
<protein>
    <submittedName>
        <fullName evidence="2">Uncharacterized protein</fullName>
    </submittedName>
</protein>
<evidence type="ECO:0000256" key="1">
    <source>
        <dbReference type="SAM" id="MobiDB-lite"/>
    </source>
</evidence>
<name>A0A6A6N486_HEVBR</name>
<gene>
    <name evidence="2" type="ORF">GH714_032096</name>
</gene>
<organism evidence="2 3">
    <name type="scientific">Hevea brasiliensis</name>
    <name type="common">Para rubber tree</name>
    <name type="synonym">Siphonia brasiliensis</name>
    <dbReference type="NCBI Taxonomy" id="3981"/>
    <lineage>
        <taxon>Eukaryota</taxon>
        <taxon>Viridiplantae</taxon>
        <taxon>Streptophyta</taxon>
        <taxon>Embryophyta</taxon>
        <taxon>Tracheophyta</taxon>
        <taxon>Spermatophyta</taxon>
        <taxon>Magnoliopsida</taxon>
        <taxon>eudicotyledons</taxon>
        <taxon>Gunneridae</taxon>
        <taxon>Pentapetalae</taxon>
        <taxon>rosids</taxon>
        <taxon>fabids</taxon>
        <taxon>Malpighiales</taxon>
        <taxon>Euphorbiaceae</taxon>
        <taxon>Crotonoideae</taxon>
        <taxon>Micrandreae</taxon>
        <taxon>Hevea</taxon>
    </lineage>
</organism>
<proteinExistence type="predicted"/>
<dbReference type="AlphaFoldDB" id="A0A6A6N486"/>
<keyword evidence="3" id="KW-1185">Reference proteome</keyword>
<comment type="caution">
    <text evidence="2">The sequence shown here is derived from an EMBL/GenBank/DDBJ whole genome shotgun (WGS) entry which is preliminary data.</text>
</comment>
<feature type="region of interest" description="Disordered" evidence="1">
    <location>
        <begin position="1"/>
        <end position="33"/>
    </location>
</feature>